<name>A0A1V9XKW1_9ACAR</name>
<dbReference type="FunCoup" id="A0A1V9XKW1">
    <property type="interactions" value="838"/>
</dbReference>
<keyword evidence="4" id="KW-1000">Mitochondrion outer membrane</keyword>
<dbReference type="InterPro" id="IPR013078">
    <property type="entry name" value="His_Pase_superF_clade-1"/>
</dbReference>
<dbReference type="InterPro" id="IPR029033">
    <property type="entry name" value="His_PPase_superfam"/>
</dbReference>
<comment type="similarity">
    <text evidence="2">Belongs to the phosphoglycerate mutase family. BPG-dependent PGAM subfamily.</text>
</comment>
<gene>
    <name evidence="15" type="ORF">BIW11_09309</name>
</gene>
<dbReference type="GO" id="GO:0004722">
    <property type="term" value="F:protein serine/threonine phosphatase activity"/>
    <property type="evidence" value="ECO:0007669"/>
    <property type="project" value="UniProtKB-EC"/>
</dbReference>
<keyword evidence="6" id="KW-0496">Mitochondrion</keyword>
<dbReference type="CDD" id="cd07067">
    <property type="entry name" value="HP_PGM_like"/>
    <property type="match status" value="1"/>
</dbReference>
<dbReference type="EMBL" id="MNPL01008739">
    <property type="protein sequence ID" value="OQR74096.1"/>
    <property type="molecule type" value="Genomic_DNA"/>
</dbReference>
<reference evidence="15 16" key="1">
    <citation type="journal article" date="2017" name="Gigascience">
        <title>Draft genome of the honey bee ectoparasitic mite, Tropilaelaps mercedesae, is shaped by the parasitic life history.</title>
        <authorList>
            <person name="Dong X."/>
            <person name="Armstrong S.D."/>
            <person name="Xia D."/>
            <person name="Makepeace B.L."/>
            <person name="Darby A.C."/>
            <person name="Kadowaki T."/>
        </authorList>
    </citation>
    <scope>NUCLEOTIDE SEQUENCE [LARGE SCALE GENOMIC DNA]</scope>
    <source>
        <strain evidence="15">Wuxi-XJTLU</strain>
    </source>
</reference>
<keyword evidence="5" id="KW-0378">Hydrolase</keyword>
<evidence type="ECO:0000256" key="11">
    <source>
        <dbReference type="ARBA" id="ARBA00040722"/>
    </source>
</evidence>
<dbReference type="FunFam" id="3.40.50.1240:FF:000009">
    <property type="entry name" value="serine/threonine-protein phosphatase PGAM5, mitochondrial isoform X1"/>
    <property type="match status" value="1"/>
</dbReference>
<proteinExistence type="inferred from homology"/>
<dbReference type="Pfam" id="PF00300">
    <property type="entry name" value="His_Phos_1"/>
    <property type="match status" value="1"/>
</dbReference>
<evidence type="ECO:0000256" key="14">
    <source>
        <dbReference type="ARBA" id="ARBA00048336"/>
    </source>
</evidence>
<dbReference type="PANTHER" id="PTHR20935">
    <property type="entry name" value="PHOSPHOGLYCERATE MUTASE-RELATED"/>
    <property type="match status" value="1"/>
</dbReference>
<evidence type="ECO:0000256" key="2">
    <source>
        <dbReference type="ARBA" id="ARBA00006717"/>
    </source>
</evidence>
<dbReference type="Gene3D" id="3.40.50.1240">
    <property type="entry name" value="Phosphoglycerate mutase-like"/>
    <property type="match status" value="1"/>
</dbReference>
<comment type="caution">
    <text evidence="15">The sequence shown here is derived from an EMBL/GenBank/DDBJ whole genome shotgun (WGS) entry which is preliminary data.</text>
</comment>
<evidence type="ECO:0000256" key="4">
    <source>
        <dbReference type="ARBA" id="ARBA00022787"/>
    </source>
</evidence>
<organism evidence="15 16">
    <name type="scientific">Tropilaelaps mercedesae</name>
    <dbReference type="NCBI Taxonomy" id="418985"/>
    <lineage>
        <taxon>Eukaryota</taxon>
        <taxon>Metazoa</taxon>
        <taxon>Ecdysozoa</taxon>
        <taxon>Arthropoda</taxon>
        <taxon>Chelicerata</taxon>
        <taxon>Arachnida</taxon>
        <taxon>Acari</taxon>
        <taxon>Parasitiformes</taxon>
        <taxon>Mesostigmata</taxon>
        <taxon>Gamasina</taxon>
        <taxon>Dermanyssoidea</taxon>
        <taxon>Laelapidae</taxon>
        <taxon>Tropilaelaps</taxon>
    </lineage>
</organism>
<evidence type="ECO:0000256" key="10">
    <source>
        <dbReference type="ARBA" id="ARBA00039765"/>
    </source>
</evidence>
<dbReference type="GO" id="GO:0090141">
    <property type="term" value="P:positive regulation of mitochondrial fission"/>
    <property type="evidence" value="ECO:0007669"/>
    <property type="project" value="TreeGrafter"/>
</dbReference>
<sequence>MFVRILGAALGGGGVAAAAVILNRERLLAAWTVNYEPVALWDYNWDQRDPCSCVRPLKKPGDPVEENKQNLAIEARQPRAHRHIILIRHGQYLDMKDTDEERVLTSLGREQAELTAMRLKAMGHPFKRIVSSTMARAMETTDIICQHVSGPREECEFLREGAPCPPEPKVSSWQPEERKFFQDGARIEAAFRRYFHRADPQQKEESYELLVCHANVIRYFICRALQLPPEAWLRFSLRHASITWLTISPKGIVSVRCIGEAGYMPPDKLSFQ</sequence>
<accession>A0A1V9XKW1</accession>
<evidence type="ECO:0000256" key="3">
    <source>
        <dbReference type="ARBA" id="ARBA00013081"/>
    </source>
</evidence>
<evidence type="ECO:0000256" key="8">
    <source>
        <dbReference type="ARBA" id="ARBA00037234"/>
    </source>
</evidence>
<dbReference type="STRING" id="418985.A0A1V9XKW1"/>
<evidence type="ECO:0000313" key="16">
    <source>
        <dbReference type="Proteomes" id="UP000192247"/>
    </source>
</evidence>
<comment type="subunit">
    <text evidence="9">Interacts with Pk92B/ASK1.</text>
</comment>
<dbReference type="Proteomes" id="UP000192247">
    <property type="component" value="Unassembled WGS sequence"/>
</dbReference>
<dbReference type="AlphaFoldDB" id="A0A1V9XKW1"/>
<comment type="catalytic activity">
    <reaction evidence="13">
        <text>O-phospho-L-seryl-[protein] + H2O = L-seryl-[protein] + phosphate</text>
        <dbReference type="Rhea" id="RHEA:20629"/>
        <dbReference type="Rhea" id="RHEA-COMP:9863"/>
        <dbReference type="Rhea" id="RHEA-COMP:11604"/>
        <dbReference type="ChEBI" id="CHEBI:15377"/>
        <dbReference type="ChEBI" id="CHEBI:29999"/>
        <dbReference type="ChEBI" id="CHEBI:43474"/>
        <dbReference type="ChEBI" id="CHEBI:83421"/>
        <dbReference type="EC" id="3.1.3.16"/>
    </reaction>
</comment>
<evidence type="ECO:0000256" key="13">
    <source>
        <dbReference type="ARBA" id="ARBA00047761"/>
    </source>
</evidence>
<dbReference type="InterPro" id="IPR051021">
    <property type="entry name" value="Mito_Ser/Thr_phosphatase"/>
</dbReference>
<comment type="catalytic activity">
    <reaction evidence="14">
        <text>O-phospho-L-threonyl-[protein] + H2O = L-threonyl-[protein] + phosphate</text>
        <dbReference type="Rhea" id="RHEA:47004"/>
        <dbReference type="Rhea" id="RHEA-COMP:11060"/>
        <dbReference type="Rhea" id="RHEA-COMP:11605"/>
        <dbReference type="ChEBI" id="CHEBI:15377"/>
        <dbReference type="ChEBI" id="CHEBI:30013"/>
        <dbReference type="ChEBI" id="CHEBI:43474"/>
        <dbReference type="ChEBI" id="CHEBI:61977"/>
        <dbReference type="EC" id="3.1.3.16"/>
    </reaction>
</comment>
<protein>
    <recommendedName>
        <fullName evidence="10">Serine/threonine-protein phosphatase PGAM5, mitochondrial</fullName>
        <ecNumber evidence="3">3.1.3.16</ecNumber>
    </recommendedName>
    <alternativeName>
        <fullName evidence="12">Phosphoglycerate mutase family member 5 homolog</fullName>
    </alternativeName>
    <alternativeName>
        <fullName evidence="11">Serine/threonine-protein phosphatase Pgam5, mitochondrial</fullName>
    </alternativeName>
</protein>
<dbReference type="PANTHER" id="PTHR20935:SF0">
    <property type="entry name" value="SERINE_THREONINE-PROTEIN PHOSPHATASE PGAM5, MITOCHONDRIAL"/>
    <property type="match status" value="1"/>
</dbReference>
<comment type="function">
    <text evidence="8">Displays phosphatase activity for serine/threonine residues, and dephosphorylates and activates Pk92B kinase. Has apparently no phosphoglycerate mutase activity.</text>
</comment>
<keyword evidence="16" id="KW-1185">Reference proteome</keyword>
<dbReference type="GO" id="GO:0005741">
    <property type="term" value="C:mitochondrial outer membrane"/>
    <property type="evidence" value="ECO:0007669"/>
    <property type="project" value="UniProtKB-SubCell"/>
</dbReference>
<evidence type="ECO:0000256" key="12">
    <source>
        <dbReference type="ARBA" id="ARBA00042520"/>
    </source>
</evidence>
<dbReference type="SUPFAM" id="SSF53254">
    <property type="entry name" value="Phosphoglycerate mutase-like"/>
    <property type="match status" value="1"/>
</dbReference>
<evidence type="ECO:0000256" key="9">
    <source>
        <dbReference type="ARBA" id="ARBA00038605"/>
    </source>
</evidence>
<comment type="subcellular location">
    <subcellularLocation>
        <location evidence="1">Mitochondrion outer membrane</location>
    </subcellularLocation>
</comment>
<evidence type="ECO:0000256" key="5">
    <source>
        <dbReference type="ARBA" id="ARBA00022801"/>
    </source>
</evidence>
<evidence type="ECO:0000256" key="7">
    <source>
        <dbReference type="ARBA" id="ARBA00023136"/>
    </source>
</evidence>
<keyword evidence="7" id="KW-0472">Membrane</keyword>
<dbReference type="InParanoid" id="A0A1V9XKW1"/>
<dbReference type="OrthoDB" id="2118094at2759"/>
<evidence type="ECO:0000256" key="1">
    <source>
        <dbReference type="ARBA" id="ARBA00004294"/>
    </source>
</evidence>
<evidence type="ECO:0000313" key="15">
    <source>
        <dbReference type="EMBL" id="OQR74096.1"/>
    </source>
</evidence>
<dbReference type="EC" id="3.1.3.16" evidence="3"/>
<evidence type="ECO:0000256" key="6">
    <source>
        <dbReference type="ARBA" id="ARBA00023128"/>
    </source>
</evidence>
<dbReference type="SMART" id="SM00855">
    <property type="entry name" value="PGAM"/>
    <property type="match status" value="1"/>
</dbReference>